<gene>
    <name evidence="2" type="ORF">LF65_05478</name>
</gene>
<dbReference type="EMBL" id="CP010086">
    <property type="protein sequence ID" value="AJH01993.1"/>
    <property type="molecule type" value="Genomic_DNA"/>
</dbReference>
<dbReference type="Gene3D" id="2.50.20.10">
    <property type="entry name" value="Lipoprotein localisation LolA/LolB/LppX"/>
    <property type="match status" value="1"/>
</dbReference>
<dbReference type="OrthoDB" id="1938773at2"/>
<dbReference type="STRING" id="1520.LF65_05478"/>
<organism evidence="2 3">
    <name type="scientific">Clostridium beijerinckii</name>
    <name type="common">Clostridium MP</name>
    <dbReference type="NCBI Taxonomy" id="1520"/>
    <lineage>
        <taxon>Bacteria</taxon>
        <taxon>Bacillati</taxon>
        <taxon>Bacillota</taxon>
        <taxon>Clostridia</taxon>
        <taxon>Eubacteriales</taxon>
        <taxon>Clostridiaceae</taxon>
        <taxon>Clostridium</taxon>
    </lineage>
</organism>
<dbReference type="PIRSF" id="PIRSF033729">
    <property type="entry name" value="UCP033729"/>
    <property type="match status" value="1"/>
</dbReference>
<keyword evidence="1" id="KW-0812">Transmembrane</keyword>
<reference evidence="3" key="1">
    <citation type="submission" date="2014-12" db="EMBL/GenBank/DDBJ databases">
        <title>Genome sequence of Clostridium beijerinckii strain 59B.</title>
        <authorList>
            <person name="Little G.T."/>
            <person name="Minton N.P."/>
        </authorList>
    </citation>
    <scope>NUCLEOTIDE SEQUENCE [LARGE SCALE GENOMIC DNA]</scope>
    <source>
        <strain evidence="3">59B</strain>
    </source>
</reference>
<protein>
    <recommendedName>
        <fullName evidence="4">Membrane associated protein</fullName>
    </recommendedName>
</protein>
<dbReference type="InterPro" id="IPR014584">
    <property type="entry name" value="UCP033729"/>
</dbReference>
<evidence type="ECO:0000313" key="3">
    <source>
        <dbReference type="Proteomes" id="UP000031866"/>
    </source>
</evidence>
<dbReference type="KEGG" id="cbei:LF65_05478"/>
<sequence length="210" mass="24511">MDFRKVLFNKKIIIGILVLIPVLMILLVILCRDVITPSNEDIISELKDTKYYSSKVDYLFKNSKSEFEENTMQYYSFDKGSRIEFGNDYNRVKVYNGSEIKVEGDEDKAGYTLDKDIDVIYPLAFIENILSNKQADEIKEVKADWGPGVYLQIDIEFNSKNKHLNKAEFYVDKNKKVPVLLKILDDDNKERVIVKYSDFKKEKTLSDDLF</sequence>
<dbReference type="AlphaFoldDB" id="A0A0B5QVI7"/>
<evidence type="ECO:0008006" key="4">
    <source>
        <dbReference type="Google" id="ProtNLM"/>
    </source>
</evidence>
<proteinExistence type="predicted"/>
<evidence type="ECO:0000313" key="2">
    <source>
        <dbReference type="EMBL" id="AJH01993.1"/>
    </source>
</evidence>
<feature type="transmembrane region" description="Helical" evidence="1">
    <location>
        <begin position="12"/>
        <end position="30"/>
    </location>
</feature>
<keyword evidence="1" id="KW-1133">Transmembrane helix</keyword>
<evidence type="ECO:0000256" key="1">
    <source>
        <dbReference type="SAM" id="Phobius"/>
    </source>
</evidence>
<dbReference type="NCBIfam" id="NF041287">
    <property type="entry name" value="lipo_GerS_rel"/>
    <property type="match status" value="1"/>
</dbReference>
<name>A0A0B5QVI7_CLOBE</name>
<dbReference type="Proteomes" id="UP000031866">
    <property type="component" value="Chromosome"/>
</dbReference>
<accession>A0A0B5QVI7</accession>
<dbReference type="RefSeq" id="WP_017212235.1">
    <property type="nucleotide sequence ID" value="NZ_CP010086.2"/>
</dbReference>
<keyword evidence="1" id="KW-0472">Membrane</keyword>